<dbReference type="EMBL" id="PQFF01000322">
    <property type="protein sequence ID" value="RHZ60513.1"/>
    <property type="molecule type" value="Genomic_DNA"/>
</dbReference>
<proteinExistence type="predicted"/>
<name>A0A397HH25_9GLOM</name>
<accession>A0A397HH25</accession>
<sequence>MTLYQDILTQVFNFILDDARVELSERITNLYSCILVNHIWCTTGYQILWKAPFSLLHKLPCTRERYSSLVSTYLKCLPPEDKIQFMELRIPMNFISVYSPYFNYSRVLKNFSYIEYQHSIFHWTQKNLSSDLEDDETFISNHDFVSNILTKHFMQIIKLKKIEFLEFDHQQHHHLNLNLNSLNSSNCSFMKFSPKSSIYDLTKLPGANEFFGNITSLSTYKILDSIILKGLAKICHSIKDIYINCDETNYEGWSTLLNSQSNLLHLKIRTKNTNIPLIKNALMNKVNTLISLSLIPICLSMNIFINCPNLHELEIMENPNFLPNNELYQFLSIRFPNLEFLTIKLLHSSILFPYFSTFIQNHSKTLKYLSVTCFQNHLLIKTDYLLTYSSMLIEFCSNLLEYIGPISIKHIPSLFNQCSNLYRISLLSNDHYNISICSELEEIGNLLPKNLMKLKIPSEYKFTANSLERFLQCCEDKLVKELELDISRYSLDLQIILEKYRMKGVLNKIWVNIYILYIYIYIID</sequence>
<dbReference type="Gene3D" id="3.80.10.10">
    <property type="entry name" value="Ribonuclease Inhibitor"/>
    <property type="match status" value="1"/>
</dbReference>
<comment type="caution">
    <text evidence="1">The sequence shown here is derived from an EMBL/GenBank/DDBJ whole genome shotgun (WGS) entry which is preliminary data.</text>
</comment>
<dbReference type="AlphaFoldDB" id="A0A397HH25"/>
<keyword evidence="2" id="KW-1185">Reference proteome</keyword>
<evidence type="ECO:0008006" key="3">
    <source>
        <dbReference type="Google" id="ProtNLM"/>
    </source>
</evidence>
<evidence type="ECO:0000313" key="1">
    <source>
        <dbReference type="EMBL" id="RHZ60513.1"/>
    </source>
</evidence>
<gene>
    <name evidence="1" type="ORF">Glove_352g59</name>
</gene>
<dbReference type="OrthoDB" id="2326914at2759"/>
<organism evidence="1 2">
    <name type="scientific">Diversispora epigaea</name>
    <dbReference type="NCBI Taxonomy" id="1348612"/>
    <lineage>
        <taxon>Eukaryota</taxon>
        <taxon>Fungi</taxon>
        <taxon>Fungi incertae sedis</taxon>
        <taxon>Mucoromycota</taxon>
        <taxon>Glomeromycotina</taxon>
        <taxon>Glomeromycetes</taxon>
        <taxon>Diversisporales</taxon>
        <taxon>Diversisporaceae</taxon>
        <taxon>Diversispora</taxon>
    </lineage>
</organism>
<evidence type="ECO:0000313" key="2">
    <source>
        <dbReference type="Proteomes" id="UP000266861"/>
    </source>
</evidence>
<protein>
    <recommendedName>
        <fullName evidence="3">F-box domain-containing protein</fullName>
    </recommendedName>
</protein>
<dbReference type="InterPro" id="IPR032675">
    <property type="entry name" value="LRR_dom_sf"/>
</dbReference>
<reference evidence="1 2" key="1">
    <citation type="submission" date="2018-08" db="EMBL/GenBank/DDBJ databases">
        <title>Genome and evolution of the arbuscular mycorrhizal fungus Diversispora epigaea (formerly Glomus versiforme) and its bacterial endosymbionts.</title>
        <authorList>
            <person name="Sun X."/>
            <person name="Fei Z."/>
            <person name="Harrison M."/>
        </authorList>
    </citation>
    <scope>NUCLEOTIDE SEQUENCE [LARGE SCALE GENOMIC DNA]</scope>
    <source>
        <strain evidence="1 2">IT104</strain>
    </source>
</reference>
<dbReference type="Proteomes" id="UP000266861">
    <property type="component" value="Unassembled WGS sequence"/>
</dbReference>